<dbReference type="NCBIfam" id="NF006598">
    <property type="entry name" value="PRK09135.1"/>
    <property type="match status" value="1"/>
</dbReference>
<dbReference type="PRINTS" id="PR00081">
    <property type="entry name" value="GDHRDH"/>
</dbReference>
<comment type="similarity">
    <text evidence="1">Belongs to the short-chain dehydrogenases/reductases (SDR) family.</text>
</comment>
<gene>
    <name evidence="3" type="ORF">EVA97_00645</name>
</gene>
<dbReference type="InterPro" id="IPR036291">
    <property type="entry name" value="NAD(P)-bd_dom_sf"/>
</dbReference>
<dbReference type="AlphaFoldDB" id="A0A520N6U6"/>
<dbReference type="EMBL" id="SHBJ01000002">
    <property type="protein sequence ID" value="RZO29220.1"/>
    <property type="molecule type" value="Genomic_DNA"/>
</dbReference>
<organism evidence="3 4">
    <name type="scientific">SAR86 cluster bacterium</name>
    <dbReference type="NCBI Taxonomy" id="2030880"/>
    <lineage>
        <taxon>Bacteria</taxon>
        <taxon>Pseudomonadati</taxon>
        <taxon>Pseudomonadota</taxon>
        <taxon>Gammaproteobacteria</taxon>
        <taxon>SAR86 cluster</taxon>
    </lineage>
</organism>
<reference evidence="3 4" key="1">
    <citation type="submission" date="2019-02" db="EMBL/GenBank/DDBJ databases">
        <title>Prokaryotic population dynamics and viral predation in marine succession experiment using metagenomics: the confinement effect.</title>
        <authorList>
            <person name="Haro-Moreno J.M."/>
            <person name="Rodriguez-Valera F."/>
            <person name="Lopez-Perez M."/>
        </authorList>
    </citation>
    <scope>NUCLEOTIDE SEQUENCE [LARGE SCALE GENOMIC DNA]</scope>
    <source>
        <strain evidence="3">MED-G164</strain>
    </source>
</reference>
<dbReference type="GO" id="GO:0047040">
    <property type="term" value="F:pteridine reductase activity"/>
    <property type="evidence" value="ECO:0007669"/>
    <property type="project" value="UniProtKB-EC"/>
</dbReference>
<comment type="caution">
    <text evidence="3">The sequence shown here is derived from an EMBL/GenBank/DDBJ whole genome shotgun (WGS) entry which is preliminary data.</text>
</comment>
<dbReference type="PROSITE" id="PS00061">
    <property type="entry name" value="ADH_SHORT"/>
    <property type="match status" value="1"/>
</dbReference>
<dbReference type="InterPro" id="IPR020904">
    <property type="entry name" value="Sc_DH/Rdtase_CS"/>
</dbReference>
<evidence type="ECO:0000256" key="2">
    <source>
        <dbReference type="ARBA" id="ARBA00023002"/>
    </source>
</evidence>
<dbReference type="FunFam" id="3.40.50.720:FF:000173">
    <property type="entry name" value="3-oxoacyl-[acyl-carrier protein] reductase"/>
    <property type="match status" value="1"/>
</dbReference>
<dbReference type="PANTHER" id="PTHR43639">
    <property type="entry name" value="OXIDOREDUCTASE, SHORT-CHAIN DEHYDROGENASE/REDUCTASE FAMILY (AFU_ORTHOLOGUE AFUA_5G02870)"/>
    <property type="match status" value="1"/>
</dbReference>
<proteinExistence type="inferred from homology"/>
<evidence type="ECO:0000313" key="4">
    <source>
        <dbReference type="Proteomes" id="UP000315283"/>
    </source>
</evidence>
<name>A0A520N6U6_9GAMM</name>
<dbReference type="Gene3D" id="3.40.50.720">
    <property type="entry name" value="NAD(P)-binding Rossmann-like Domain"/>
    <property type="match status" value="1"/>
</dbReference>
<sequence>MNKTIFITGAAKRIGKEIALTFKELGWNIIIHYNSSKNDADNLADQINKDNPNSAKTVQGNLDVKEDVQKILNEVNDAFPSIDLLINNASTFYPTPIDEISEDHWEKLIGSNLKGPLFLIQGLKEKLKKSNGSIINITDTNLTKGVANYSIYSAAKAGLEAITKGLARELAPEIKVNAIAPGAMLEPPDVTWTEEQKNKVIETIPLKRMGSEKDIANAVKFLANSEYITGQTIKVDGGRSL</sequence>
<dbReference type="Pfam" id="PF13561">
    <property type="entry name" value="adh_short_C2"/>
    <property type="match status" value="1"/>
</dbReference>
<dbReference type="InterPro" id="IPR002347">
    <property type="entry name" value="SDR_fam"/>
</dbReference>
<dbReference type="PANTHER" id="PTHR43639:SF1">
    <property type="entry name" value="SHORT-CHAIN DEHYDROGENASE_REDUCTASE FAMILY PROTEIN"/>
    <property type="match status" value="1"/>
</dbReference>
<dbReference type="SUPFAM" id="SSF51735">
    <property type="entry name" value="NAD(P)-binding Rossmann-fold domains"/>
    <property type="match status" value="1"/>
</dbReference>
<evidence type="ECO:0000313" key="3">
    <source>
        <dbReference type="EMBL" id="RZO29220.1"/>
    </source>
</evidence>
<keyword evidence="2 3" id="KW-0560">Oxidoreductase</keyword>
<accession>A0A520N6U6</accession>
<protein>
    <submittedName>
        <fullName evidence="3">Pteridine reductase</fullName>
        <ecNumber evidence="3">1.5.1.33</ecNumber>
    </submittedName>
</protein>
<evidence type="ECO:0000256" key="1">
    <source>
        <dbReference type="ARBA" id="ARBA00006484"/>
    </source>
</evidence>
<dbReference type="EC" id="1.5.1.33" evidence="3"/>
<dbReference type="PRINTS" id="PR00080">
    <property type="entry name" value="SDRFAMILY"/>
</dbReference>
<dbReference type="Proteomes" id="UP000315283">
    <property type="component" value="Unassembled WGS sequence"/>
</dbReference>